<dbReference type="PANTHER" id="PTHR30574">
    <property type="entry name" value="INNER MEMBRANE PROTEIN YEDE"/>
    <property type="match status" value="1"/>
</dbReference>
<dbReference type="PANTHER" id="PTHR30574:SF1">
    <property type="entry name" value="SULPHUR TRANSPORT DOMAIN-CONTAINING PROTEIN"/>
    <property type="match status" value="1"/>
</dbReference>
<gene>
    <name evidence="10" type="ORF">DKG74_04695</name>
</gene>
<feature type="transmembrane region" description="Helical" evidence="9">
    <location>
        <begin position="75"/>
        <end position="98"/>
    </location>
</feature>
<evidence type="ECO:0000256" key="4">
    <source>
        <dbReference type="ARBA" id="ARBA00022519"/>
    </source>
</evidence>
<feature type="transmembrane region" description="Helical" evidence="9">
    <location>
        <begin position="119"/>
        <end position="139"/>
    </location>
</feature>
<dbReference type="InterPro" id="IPR007272">
    <property type="entry name" value="Sulf_transp_TsuA/YedE"/>
</dbReference>
<reference evidence="10 11" key="1">
    <citation type="submission" date="2018-05" db="EMBL/GenBank/DDBJ databases">
        <title>Zavarzinia sp. HR-AS.</title>
        <authorList>
            <person name="Lee Y."/>
            <person name="Jeon C.O."/>
        </authorList>
    </citation>
    <scope>NUCLEOTIDE SEQUENCE [LARGE SCALE GENOMIC DNA]</scope>
    <source>
        <strain evidence="10 11">HR-AS</strain>
    </source>
</reference>
<keyword evidence="11" id="KW-1185">Reference proteome</keyword>
<keyword evidence="4" id="KW-0997">Cell inner membrane</keyword>
<comment type="similarity">
    <text evidence="8">Belongs to the TsuA/YedE (TC 9.B.102) family.</text>
</comment>
<keyword evidence="2" id="KW-0813">Transport</keyword>
<keyword evidence="5 9" id="KW-0812">Transmembrane</keyword>
<comment type="subcellular location">
    <subcellularLocation>
        <location evidence="1">Cell inner membrane</location>
        <topology evidence="1">Multi-pass membrane protein</topology>
    </subcellularLocation>
</comment>
<evidence type="ECO:0000256" key="5">
    <source>
        <dbReference type="ARBA" id="ARBA00022692"/>
    </source>
</evidence>
<evidence type="ECO:0000256" key="9">
    <source>
        <dbReference type="SAM" id="Phobius"/>
    </source>
</evidence>
<evidence type="ECO:0000256" key="3">
    <source>
        <dbReference type="ARBA" id="ARBA00022475"/>
    </source>
</evidence>
<evidence type="ECO:0000256" key="7">
    <source>
        <dbReference type="ARBA" id="ARBA00023136"/>
    </source>
</evidence>
<keyword evidence="3" id="KW-1003">Cell membrane</keyword>
<protein>
    <submittedName>
        <fullName evidence="10">YeeE/YedE family protein</fullName>
    </submittedName>
</protein>
<keyword evidence="7 9" id="KW-0472">Membrane</keyword>
<evidence type="ECO:0000256" key="8">
    <source>
        <dbReference type="ARBA" id="ARBA00035655"/>
    </source>
</evidence>
<sequence>MDQFISPTLGGALIALSAILMMGLLGRITGISGILGNLLPPAPARGGEAMWRVAFIAGLLGGPLLLQAFTGDSGIGAPVVGLPMMILGGFIVGVGTALGSGCTSGHGICGLSRLSKRSFVAVGTFMATGVATVFVVRHLL</sequence>
<evidence type="ECO:0000256" key="1">
    <source>
        <dbReference type="ARBA" id="ARBA00004429"/>
    </source>
</evidence>
<accession>A0A317EDR9</accession>
<dbReference type="RefSeq" id="WP_109903145.1">
    <property type="nucleotide sequence ID" value="NZ_QGLE01000002.1"/>
</dbReference>
<dbReference type="AlphaFoldDB" id="A0A317EDR9"/>
<feature type="transmembrane region" description="Helical" evidence="9">
    <location>
        <begin position="12"/>
        <end position="39"/>
    </location>
</feature>
<dbReference type="OrthoDB" id="9814020at2"/>
<keyword evidence="6 9" id="KW-1133">Transmembrane helix</keyword>
<evidence type="ECO:0000256" key="6">
    <source>
        <dbReference type="ARBA" id="ARBA00022989"/>
    </source>
</evidence>
<organism evidence="10 11">
    <name type="scientific">Zavarzinia aquatilis</name>
    <dbReference type="NCBI Taxonomy" id="2211142"/>
    <lineage>
        <taxon>Bacteria</taxon>
        <taxon>Pseudomonadati</taxon>
        <taxon>Pseudomonadota</taxon>
        <taxon>Alphaproteobacteria</taxon>
        <taxon>Rhodospirillales</taxon>
        <taxon>Zavarziniaceae</taxon>
        <taxon>Zavarzinia</taxon>
    </lineage>
</organism>
<dbReference type="GO" id="GO:0005886">
    <property type="term" value="C:plasma membrane"/>
    <property type="evidence" value="ECO:0007669"/>
    <property type="project" value="UniProtKB-SubCell"/>
</dbReference>
<evidence type="ECO:0000313" key="11">
    <source>
        <dbReference type="Proteomes" id="UP000245461"/>
    </source>
</evidence>
<proteinExistence type="inferred from homology"/>
<dbReference type="Proteomes" id="UP000245461">
    <property type="component" value="Unassembled WGS sequence"/>
</dbReference>
<name>A0A317EDR9_9PROT</name>
<dbReference type="EMBL" id="QGLE01000002">
    <property type="protein sequence ID" value="PWR25069.1"/>
    <property type="molecule type" value="Genomic_DNA"/>
</dbReference>
<evidence type="ECO:0000256" key="2">
    <source>
        <dbReference type="ARBA" id="ARBA00022448"/>
    </source>
</evidence>
<feature type="transmembrane region" description="Helical" evidence="9">
    <location>
        <begin position="51"/>
        <end position="69"/>
    </location>
</feature>
<comment type="caution">
    <text evidence="10">The sequence shown here is derived from an EMBL/GenBank/DDBJ whole genome shotgun (WGS) entry which is preliminary data.</text>
</comment>
<evidence type="ECO:0000313" key="10">
    <source>
        <dbReference type="EMBL" id="PWR25069.1"/>
    </source>
</evidence>